<dbReference type="RefSeq" id="XP_001018531.2">
    <property type="nucleotide sequence ID" value="XM_001018531.2"/>
</dbReference>
<proteinExistence type="inferred from homology"/>
<protein>
    <recommendedName>
        <fullName evidence="7">Carboxypeptidase</fullName>
        <ecNumber evidence="7">3.4.16.-</ecNumber>
    </recommendedName>
</protein>
<dbReference type="eggNOG" id="KOG1282">
    <property type="taxonomic scope" value="Eukaryota"/>
</dbReference>
<evidence type="ECO:0000256" key="3">
    <source>
        <dbReference type="ARBA" id="ARBA00022670"/>
    </source>
</evidence>
<keyword evidence="5 7" id="KW-0378">Hydrolase</keyword>
<keyword evidence="4 7" id="KW-0732">Signal</keyword>
<dbReference type="InterPro" id="IPR033124">
    <property type="entry name" value="Ser_caboxypep_his_AS"/>
</dbReference>
<feature type="chain" id="PRO_5005136273" description="Carboxypeptidase" evidence="7">
    <location>
        <begin position="17"/>
        <end position="413"/>
    </location>
</feature>
<dbReference type="GO" id="GO:0004185">
    <property type="term" value="F:serine-type carboxypeptidase activity"/>
    <property type="evidence" value="ECO:0007669"/>
    <property type="project" value="UniProtKB-UniRule"/>
</dbReference>
<dbReference type="EMBL" id="GG662654">
    <property type="protein sequence ID" value="EAR98286.2"/>
    <property type="molecule type" value="Genomic_DNA"/>
</dbReference>
<organism evidence="8 9">
    <name type="scientific">Tetrahymena thermophila (strain SB210)</name>
    <dbReference type="NCBI Taxonomy" id="312017"/>
    <lineage>
        <taxon>Eukaryota</taxon>
        <taxon>Sar</taxon>
        <taxon>Alveolata</taxon>
        <taxon>Ciliophora</taxon>
        <taxon>Intramacronucleata</taxon>
        <taxon>Oligohymenophorea</taxon>
        <taxon>Hymenostomatida</taxon>
        <taxon>Tetrahymenina</taxon>
        <taxon>Tetrahymenidae</taxon>
        <taxon>Tetrahymena</taxon>
    </lineage>
</organism>
<keyword evidence="9" id="KW-1185">Reference proteome</keyword>
<evidence type="ECO:0000256" key="7">
    <source>
        <dbReference type="RuleBase" id="RU361156"/>
    </source>
</evidence>
<dbReference type="InterPro" id="IPR018202">
    <property type="entry name" value="Ser_caboxypep_ser_AS"/>
</dbReference>
<dbReference type="Gene3D" id="1.10.287.410">
    <property type="match status" value="1"/>
</dbReference>
<evidence type="ECO:0000256" key="1">
    <source>
        <dbReference type="ARBA" id="ARBA00009431"/>
    </source>
</evidence>
<dbReference type="PANTHER" id="PTHR11802:SF113">
    <property type="entry name" value="SERINE CARBOXYPEPTIDASE CTSA-4.1"/>
    <property type="match status" value="1"/>
</dbReference>
<reference evidence="9" key="1">
    <citation type="journal article" date="2006" name="PLoS Biol.">
        <title>Macronuclear genome sequence of the ciliate Tetrahymena thermophila, a model eukaryote.</title>
        <authorList>
            <person name="Eisen J.A."/>
            <person name="Coyne R.S."/>
            <person name="Wu M."/>
            <person name="Wu D."/>
            <person name="Thiagarajan M."/>
            <person name="Wortman J.R."/>
            <person name="Badger J.H."/>
            <person name="Ren Q."/>
            <person name="Amedeo P."/>
            <person name="Jones K.M."/>
            <person name="Tallon L.J."/>
            <person name="Delcher A.L."/>
            <person name="Salzberg S.L."/>
            <person name="Silva J.C."/>
            <person name="Haas B.J."/>
            <person name="Majoros W.H."/>
            <person name="Farzad M."/>
            <person name="Carlton J.M."/>
            <person name="Smith R.K. Jr."/>
            <person name="Garg J."/>
            <person name="Pearlman R.E."/>
            <person name="Karrer K.M."/>
            <person name="Sun L."/>
            <person name="Manning G."/>
            <person name="Elde N.C."/>
            <person name="Turkewitz A.P."/>
            <person name="Asai D.J."/>
            <person name="Wilkes D.E."/>
            <person name="Wang Y."/>
            <person name="Cai H."/>
            <person name="Collins K."/>
            <person name="Stewart B.A."/>
            <person name="Lee S.R."/>
            <person name="Wilamowska K."/>
            <person name="Weinberg Z."/>
            <person name="Ruzzo W.L."/>
            <person name="Wloga D."/>
            <person name="Gaertig J."/>
            <person name="Frankel J."/>
            <person name="Tsao C.-C."/>
            <person name="Gorovsky M.A."/>
            <person name="Keeling P.J."/>
            <person name="Waller R.F."/>
            <person name="Patron N.J."/>
            <person name="Cherry J.M."/>
            <person name="Stover N.A."/>
            <person name="Krieger C.J."/>
            <person name="del Toro C."/>
            <person name="Ryder H.F."/>
            <person name="Williamson S.C."/>
            <person name="Barbeau R.A."/>
            <person name="Hamilton E.P."/>
            <person name="Orias E."/>
        </authorList>
    </citation>
    <scope>NUCLEOTIDE SEQUENCE [LARGE SCALE GENOMIC DNA]</scope>
    <source>
        <strain evidence="9">SB210</strain>
    </source>
</reference>
<evidence type="ECO:0000313" key="9">
    <source>
        <dbReference type="Proteomes" id="UP000009168"/>
    </source>
</evidence>
<feature type="signal peptide" evidence="7">
    <location>
        <begin position="1"/>
        <end position="16"/>
    </location>
</feature>
<dbReference type="EC" id="3.4.16.-" evidence="7"/>
<dbReference type="Pfam" id="PF00450">
    <property type="entry name" value="Peptidase_S10"/>
    <property type="match status" value="1"/>
</dbReference>
<keyword evidence="2 7" id="KW-0121">Carboxypeptidase</keyword>
<dbReference type="InterPro" id="IPR001563">
    <property type="entry name" value="Peptidase_S10"/>
</dbReference>
<dbReference type="KEGG" id="tet:TTHERM_00346900"/>
<dbReference type="SUPFAM" id="SSF53474">
    <property type="entry name" value="alpha/beta-Hydrolases"/>
    <property type="match status" value="1"/>
</dbReference>
<evidence type="ECO:0000256" key="5">
    <source>
        <dbReference type="ARBA" id="ARBA00022801"/>
    </source>
</evidence>
<evidence type="ECO:0000256" key="6">
    <source>
        <dbReference type="ARBA" id="ARBA00023180"/>
    </source>
</evidence>
<dbReference type="ESTHER" id="tetts-q23nm2">
    <property type="family name" value="Carboxypeptidase_S10"/>
</dbReference>
<dbReference type="PROSITE" id="PS00560">
    <property type="entry name" value="CARBOXYPEPT_SER_HIS"/>
    <property type="match status" value="1"/>
</dbReference>
<accession>I7M8J3</accession>
<comment type="similarity">
    <text evidence="1 7">Belongs to the peptidase S10 family.</text>
</comment>
<dbReference type="PANTHER" id="PTHR11802">
    <property type="entry name" value="SERINE PROTEASE FAMILY S10 SERINE CARBOXYPEPTIDASE"/>
    <property type="match status" value="1"/>
</dbReference>
<evidence type="ECO:0000313" key="8">
    <source>
        <dbReference type="EMBL" id="EAR98286.2"/>
    </source>
</evidence>
<dbReference type="InParanoid" id="I7M8J3"/>
<dbReference type="MEROPS" id="S10.009"/>
<dbReference type="Gene3D" id="3.40.50.1820">
    <property type="entry name" value="alpha/beta hydrolase"/>
    <property type="match status" value="1"/>
</dbReference>
<name>I7M8J3_TETTS</name>
<evidence type="ECO:0000256" key="2">
    <source>
        <dbReference type="ARBA" id="ARBA00022645"/>
    </source>
</evidence>
<dbReference type="PRINTS" id="PR00724">
    <property type="entry name" value="CRBOXYPTASEC"/>
</dbReference>
<gene>
    <name evidence="8" type="ORF">TTHERM_00346900</name>
</gene>
<evidence type="ECO:0000256" key="4">
    <source>
        <dbReference type="ARBA" id="ARBA00022729"/>
    </source>
</evidence>
<dbReference type="InterPro" id="IPR029058">
    <property type="entry name" value="AB_hydrolase_fold"/>
</dbReference>
<dbReference type="STRING" id="312017.I7M8J3"/>
<dbReference type="AlphaFoldDB" id="I7M8J3"/>
<keyword evidence="3 7" id="KW-0645">Protease</keyword>
<dbReference type="GO" id="GO:0006508">
    <property type="term" value="P:proteolysis"/>
    <property type="evidence" value="ECO:0007669"/>
    <property type="project" value="UniProtKB-KW"/>
</dbReference>
<dbReference type="PROSITE" id="PS00131">
    <property type="entry name" value="CARBOXYPEPT_SER_SER"/>
    <property type="match status" value="1"/>
</dbReference>
<keyword evidence="6" id="KW-0325">Glycoprotein</keyword>
<dbReference type="OrthoDB" id="443318at2759"/>
<sequence>MRKIVLLLALLSLAFADQNPIFLNETYNTGFVKIRKDSDIFYWQFDSRSNPSTDPLVIWLNGGPGCSSLTGLFAENGPFKVNDDLTLSSNAYSWNSNANLVFVDQPVGTGYSRAGFNEFTHNETQIAEDFYQFLLGLYGRFPQFKGKKLFITGESYAGHYIPAISAKIVSENNQWIKLAGSAIGNGLVSPYQQYPEYANFAYENNLIGKVKYNILKGAFWACQQLIKAGVSWLATMEECQLGVTSILGNPLKPKFNVYDIRDKCSTPPLCYDFSNIDKFLALPQVIQALGTQGRKWVECSKPVHLALTADWMLDLSPQVSYLLSKGVKVLVYSGDQDFICNWRGGEKWTYELQWSKQKEFQQTEYTQWQNFGAYKTVDNFTFLRVYQAGHMVPMDQPQAALEMLNLFISGQPL</sequence>
<dbReference type="Proteomes" id="UP000009168">
    <property type="component" value="Unassembled WGS sequence"/>
</dbReference>
<dbReference type="GeneID" id="7824043"/>